<name>A0A5B7JK75_PORTR</name>
<feature type="region of interest" description="Disordered" evidence="1">
    <location>
        <begin position="46"/>
        <end position="65"/>
    </location>
</feature>
<accession>A0A5B7JK75</accession>
<evidence type="ECO:0000313" key="3">
    <source>
        <dbReference type="Proteomes" id="UP000324222"/>
    </source>
</evidence>
<dbReference type="EMBL" id="VSRR010108908">
    <property type="protein sequence ID" value="MPC97180.1"/>
    <property type="molecule type" value="Genomic_DNA"/>
</dbReference>
<keyword evidence="3" id="KW-1185">Reference proteome</keyword>
<sequence>MMAQTEGEADPSSVSVPLKSSNFYPSGMLKLPAALAYSRLLKAQVLTPGRGSSRNKSGNIKPSHS</sequence>
<dbReference type="AlphaFoldDB" id="A0A5B7JK75"/>
<evidence type="ECO:0000256" key="1">
    <source>
        <dbReference type="SAM" id="MobiDB-lite"/>
    </source>
</evidence>
<dbReference type="Proteomes" id="UP000324222">
    <property type="component" value="Unassembled WGS sequence"/>
</dbReference>
<organism evidence="2 3">
    <name type="scientific">Portunus trituberculatus</name>
    <name type="common">Swimming crab</name>
    <name type="synonym">Neptunus trituberculatus</name>
    <dbReference type="NCBI Taxonomy" id="210409"/>
    <lineage>
        <taxon>Eukaryota</taxon>
        <taxon>Metazoa</taxon>
        <taxon>Ecdysozoa</taxon>
        <taxon>Arthropoda</taxon>
        <taxon>Crustacea</taxon>
        <taxon>Multicrustacea</taxon>
        <taxon>Malacostraca</taxon>
        <taxon>Eumalacostraca</taxon>
        <taxon>Eucarida</taxon>
        <taxon>Decapoda</taxon>
        <taxon>Pleocyemata</taxon>
        <taxon>Brachyura</taxon>
        <taxon>Eubrachyura</taxon>
        <taxon>Portunoidea</taxon>
        <taxon>Portunidae</taxon>
        <taxon>Portuninae</taxon>
        <taxon>Portunus</taxon>
    </lineage>
</organism>
<feature type="compositionally biased region" description="Polar residues" evidence="1">
    <location>
        <begin position="50"/>
        <end position="65"/>
    </location>
</feature>
<reference evidence="2 3" key="1">
    <citation type="submission" date="2019-05" db="EMBL/GenBank/DDBJ databases">
        <title>Another draft genome of Portunus trituberculatus and its Hox gene families provides insights of decapod evolution.</title>
        <authorList>
            <person name="Jeong J.-H."/>
            <person name="Song I."/>
            <person name="Kim S."/>
            <person name="Choi T."/>
            <person name="Kim D."/>
            <person name="Ryu S."/>
            <person name="Kim W."/>
        </authorList>
    </citation>
    <scope>NUCLEOTIDE SEQUENCE [LARGE SCALE GENOMIC DNA]</scope>
    <source>
        <tissue evidence="2">Muscle</tissue>
    </source>
</reference>
<evidence type="ECO:0000313" key="2">
    <source>
        <dbReference type="EMBL" id="MPC97180.1"/>
    </source>
</evidence>
<proteinExistence type="predicted"/>
<comment type="caution">
    <text evidence="2">The sequence shown here is derived from an EMBL/GenBank/DDBJ whole genome shotgun (WGS) entry which is preliminary data.</text>
</comment>
<gene>
    <name evidence="2" type="ORF">E2C01_092479</name>
</gene>
<protein>
    <submittedName>
        <fullName evidence="2">Uncharacterized protein</fullName>
    </submittedName>
</protein>